<accession>A0A2S0KII9</accession>
<dbReference type="InterPro" id="IPR059026">
    <property type="entry name" value="LpqB_N"/>
</dbReference>
<evidence type="ECO:0000313" key="4">
    <source>
        <dbReference type="Proteomes" id="UP000239814"/>
    </source>
</evidence>
<evidence type="ECO:0000256" key="1">
    <source>
        <dbReference type="SAM" id="MobiDB-lite"/>
    </source>
</evidence>
<dbReference type="KEGG" id="git:C6V83_15650"/>
<dbReference type="EMBL" id="CP027433">
    <property type="protein sequence ID" value="AVM01461.1"/>
    <property type="molecule type" value="Genomic_DNA"/>
</dbReference>
<dbReference type="AlphaFoldDB" id="A0A2S0KII9"/>
<evidence type="ECO:0000259" key="2">
    <source>
        <dbReference type="SMART" id="SM00909"/>
    </source>
</evidence>
<dbReference type="InterPro" id="IPR018910">
    <property type="entry name" value="LpqB_C"/>
</dbReference>
<dbReference type="Proteomes" id="UP000239814">
    <property type="component" value="Chromosome"/>
</dbReference>
<dbReference type="RefSeq" id="WP_105943169.1">
    <property type="nucleotide sequence ID" value="NZ_CP027433.1"/>
</dbReference>
<sequence length="593" mass="61534">MSIRRPTTQPGPFATAAPRGRPRRRGAVLGVLIAALVALTGCVAIPDSSSPQPVEEFSRTVPTNLVPSPGRGDDPETLVRNFVKAMADPADAHRAARRFLTPGGSERWDDQGPKTVLNDLNVVIDERNESAVRLRMVGEKIGVLSPIGQLTPSEGEMVIPLLLTRSGGTWRIEGDVPAGTITDTAQFDSTFRLAELYYPDRTATRLAGDPRWLFGAAIDPTELVRRLLAGPSPDLNGAVETAAGRDVELRGPVVHDGDTITVNLNGLGDADTRSRTVLAAQVIWTLDRAGVRGTYLLNADGGALIPERADGWRTADVMAFDPEPDTGDVPLHVVRDALLRVTATGTAPVGGPLGTANDLVAAAISANQARVAAVAARAGRQVLLQGLYGGGVSEVTSGEEITSPSFGATTDTGFALVDGRPIQWTAAAEGPGARVVPLDVSQVAEVDDGPITSFKVSPDGVRAALVVGGRVLLAALATNDRGVPALTGAYVAAYGIDAPVVSIAWGGVTTIYLARAGIDAPVMRIPVSGQPAVELVSGNLKPPVRSVAATRSKVYAADSRTVMELGTAPGSPDQYWTEAGDVGDGAVPVTQAG</sequence>
<keyword evidence="4" id="KW-1185">Reference proteome</keyword>
<proteinExistence type="predicted"/>
<feature type="region of interest" description="Disordered" evidence="1">
    <location>
        <begin position="1"/>
        <end position="21"/>
    </location>
</feature>
<dbReference type="Pfam" id="PF25976">
    <property type="entry name" value="LpqB_N"/>
    <property type="match status" value="1"/>
</dbReference>
<feature type="compositionally biased region" description="Low complexity" evidence="1">
    <location>
        <begin position="10"/>
        <end position="19"/>
    </location>
</feature>
<dbReference type="OrthoDB" id="3226781at2"/>
<protein>
    <recommendedName>
        <fullName evidence="2">GerMN domain-containing protein</fullName>
    </recommendedName>
</protein>
<dbReference type="Pfam" id="PF10647">
    <property type="entry name" value="Gmad1"/>
    <property type="match status" value="1"/>
</dbReference>
<organism evidence="3 4">
    <name type="scientific">Gordonia iterans</name>
    <dbReference type="NCBI Taxonomy" id="1004901"/>
    <lineage>
        <taxon>Bacteria</taxon>
        <taxon>Bacillati</taxon>
        <taxon>Actinomycetota</taxon>
        <taxon>Actinomycetes</taxon>
        <taxon>Mycobacteriales</taxon>
        <taxon>Gordoniaceae</taxon>
        <taxon>Gordonia</taxon>
    </lineage>
</organism>
<dbReference type="Pfam" id="PF10646">
    <property type="entry name" value="Germane"/>
    <property type="match status" value="1"/>
</dbReference>
<gene>
    <name evidence="3" type="ORF">C6V83_15650</name>
</gene>
<feature type="region of interest" description="Disordered" evidence="1">
    <location>
        <begin position="49"/>
        <end position="74"/>
    </location>
</feature>
<feature type="domain" description="GerMN" evidence="2">
    <location>
        <begin position="220"/>
        <end position="308"/>
    </location>
</feature>
<reference evidence="3 4" key="1">
    <citation type="submission" date="2018-03" db="EMBL/GenBank/DDBJ databases">
        <title>Characteristics and genome of n-alkane degrading marine bacteria Gordonia iterans isolated from crude oil contaminated in Tae-an, South Korea.</title>
        <authorList>
            <person name="Lee S.-S."/>
            <person name="Kim H."/>
        </authorList>
    </citation>
    <scope>NUCLEOTIDE SEQUENCE [LARGE SCALE GENOMIC DNA]</scope>
    <source>
        <strain evidence="3 4">Co17</strain>
    </source>
</reference>
<evidence type="ECO:0000313" key="3">
    <source>
        <dbReference type="EMBL" id="AVM01461.1"/>
    </source>
</evidence>
<dbReference type="SMART" id="SM00909">
    <property type="entry name" value="Germane"/>
    <property type="match status" value="1"/>
</dbReference>
<dbReference type="InterPro" id="IPR019606">
    <property type="entry name" value="GerMN"/>
</dbReference>
<name>A0A2S0KII9_9ACTN</name>